<dbReference type="Pfam" id="PF22534">
    <property type="entry name" value="RFC_C"/>
    <property type="match status" value="1"/>
</dbReference>
<reference evidence="2 3" key="1">
    <citation type="submission" date="2023-10" db="EMBL/GenBank/DDBJ databases">
        <title>Comparative genomics analysis reveals potential genetic determinants of host preference in Cryptosporidium xiaoi.</title>
        <authorList>
            <person name="Xiao L."/>
            <person name="Li J."/>
        </authorList>
    </citation>
    <scope>NUCLEOTIDE SEQUENCE [LARGE SCALE GENOMIC DNA]</scope>
    <source>
        <strain evidence="2 3">52996</strain>
    </source>
</reference>
<dbReference type="GO" id="GO:0003677">
    <property type="term" value="F:DNA binding"/>
    <property type="evidence" value="ECO:0007669"/>
    <property type="project" value="InterPro"/>
</dbReference>
<protein>
    <submittedName>
        <fullName evidence="2">Replication factor C subunit 5</fullName>
    </submittedName>
</protein>
<sequence length="345" mass="38978">MLWVDKYQPRYLKELKCHKDINKLLEKIIKGSNGSIPHLLFYGPSGGGKKTRISSILHEIFGDSVGKVKADMIKPEGTNSEFVLCQSPHHMQISAPDLGTKDGVVTQYLIKQLSSQIGAGSFFSKGPNYRVFTILEADSLSMRAQAGLRRTMEKYSANSRLILHCEQLSSIIPPLRSRCLCIRIPLPSQEEIMDILKFISMSENLNVSNEYLQQIVHESELNLRRAILLFETAYTKSFSISPSNMKLPWQRVCNDIAVNIIKNPHPKTLLDTREPLYDLLCSCIPADLILLTLTKQFLGIVSSNIHPIIIHAASHYAHTIKLGNKDIWHLEAFLAQVMNVYKHSK</sequence>
<dbReference type="Proteomes" id="UP001311799">
    <property type="component" value="Unassembled WGS sequence"/>
</dbReference>
<dbReference type="Gene3D" id="1.20.272.10">
    <property type="match status" value="1"/>
</dbReference>
<dbReference type="SUPFAM" id="SSF52540">
    <property type="entry name" value="P-loop containing nucleoside triphosphate hydrolases"/>
    <property type="match status" value="1"/>
</dbReference>
<dbReference type="AlphaFoldDB" id="A0AAV9Y2L6"/>
<dbReference type="GO" id="GO:0005663">
    <property type="term" value="C:DNA replication factor C complex"/>
    <property type="evidence" value="ECO:0007669"/>
    <property type="project" value="TreeGrafter"/>
</dbReference>
<dbReference type="Gene3D" id="1.10.8.60">
    <property type="match status" value="1"/>
</dbReference>
<evidence type="ECO:0000256" key="1">
    <source>
        <dbReference type="ARBA" id="ARBA00022705"/>
    </source>
</evidence>
<dbReference type="Pfam" id="PF21960">
    <property type="entry name" value="RCF1-5-like_lid"/>
    <property type="match status" value="1"/>
</dbReference>
<comment type="caution">
    <text evidence="2">The sequence shown here is derived from an EMBL/GenBank/DDBJ whole genome shotgun (WGS) entry which is preliminary data.</text>
</comment>
<dbReference type="PANTHER" id="PTHR11669">
    <property type="entry name" value="REPLICATION FACTOR C / DNA POLYMERASE III GAMMA-TAU SUBUNIT"/>
    <property type="match status" value="1"/>
</dbReference>
<gene>
    <name evidence="2" type="ORF">RS030_111916</name>
</gene>
<dbReference type="InterPro" id="IPR050238">
    <property type="entry name" value="DNA_Rep/Repair_Clamp_Loader"/>
</dbReference>
<accession>A0AAV9Y2L6</accession>
<evidence type="ECO:0000313" key="2">
    <source>
        <dbReference type="EMBL" id="KAK6591092.1"/>
    </source>
</evidence>
<proteinExistence type="predicted"/>
<dbReference type="InterPro" id="IPR008921">
    <property type="entry name" value="DNA_pol3_clamp-load_cplx_C"/>
</dbReference>
<dbReference type="SUPFAM" id="SSF48019">
    <property type="entry name" value="post-AAA+ oligomerization domain-like"/>
    <property type="match status" value="1"/>
</dbReference>
<dbReference type="PANTHER" id="PTHR11669:SF1">
    <property type="entry name" value="REPLICATION FACTOR C SUBUNIT 3"/>
    <property type="match status" value="1"/>
</dbReference>
<dbReference type="InterPro" id="IPR027417">
    <property type="entry name" value="P-loop_NTPase"/>
</dbReference>
<keyword evidence="1" id="KW-0235">DNA replication</keyword>
<dbReference type="GO" id="GO:0003689">
    <property type="term" value="F:DNA clamp loader activity"/>
    <property type="evidence" value="ECO:0007669"/>
    <property type="project" value="TreeGrafter"/>
</dbReference>
<dbReference type="GO" id="GO:0006281">
    <property type="term" value="P:DNA repair"/>
    <property type="evidence" value="ECO:0007669"/>
    <property type="project" value="TreeGrafter"/>
</dbReference>
<dbReference type="Pfam" id="PF13177">
    <property type="entry name" value="DNA_pol3_delta2"/>
    <property type="match status" value="1"/>
</dbReference>
<name>A0AAV9Y2L6_9CRYT</name>
<dbReference type="Gene3D" id="3.40.50.300">
    <property type="entry name" value="P-loop containing nucleotide triphosphate hydrolases"/>
    <property type="match status" value="1"/>
</dbReference>
<evidence type="ECO:0000313" key="3">
    <source>
        <dbReference type="Proteomes" id="UP001311799"/>
    </source>
</evidence>
<dbReference type="EMBL" id="JAWDEY010000002">
    <property type="protein sequence ID" value="KAK6591092.1"/>
    <property type="molecule type" value="Genomic_DNA"/>
</dbReference>
<keyword evidence="3" id="KW-1185">Reference proteome</keyword>
<organism evidence="2 3">
    <name type="scientific">Cryptosporidium xiaoi</name>
    <dbReference type="NCBI Taxonomy" id="659607"/>
    <lineage>
        <taxon>Eukaryota</taxon>
        <taxon>Sar</taxon>
        <taxon>Alveolata</taxon>
        <taxon>Apicomplexa</taxon>
        <taxon>Conoidasida</taxon>
        <taxon>Coccidia</taxon>
        <taxon>Eucoccidiorida</taxon>
        <taxon>Eimeriorina</taxon>
        <taxon>Cryptosporidiidae</taxon>
        <taxon>Cryptosporidium</taxon>
    </lineage>
</organism>
<dbReference type="GO" id="GO:0006261">
    <property type="term" value="P:DNA-templated DNA replication"/>
    <property type="evidence" value="ECO:0007669"/>
    <property type="project" value="TreeGrafter"/>
</dbReference>
<dbReference type="GO" id="GO:0005634">
    <property type="term" value="C:nucleus"/>
    <property type="evidence" value="ECO:0007669"/>
    <property type="project" value="TreeGrafter"/>
</dbReference>